<feature type="transmembrane region" description="Helical" evidence="2">
    <location>
        <begin position="117"/>
        <end position="141"/>
    </location>
</feature>
<keyword evidence="2" id="KW-1133">Transmembrane helix</keyword>
<proteinExistence type="predicted"/>
<evidence type="ECO:0000313" key="3">
    <source>
        <dbReference type="EMBL" id="GFG61543.1"/>
    </source>
</evidence>
<feature type="transmembrane region" description="Helical" evidence="2">
    <location>
        <begin position="58"/>
        <end position="81"/>
    </location>
</feature>
<accession>A0A7I9WV25</accession>
<keyword evidence="2" id="KW-0812">Transmembrane</keyword>
<comment type="caution">
    <text evidence="3">The sequence shown here is derived from an EMBL/GenBank/DDBJ whole genome shotgun (WGS) entry which is preliminary data.</text>
</comment>
<dbReference type="RefSeq" id="WP_179968217.1">
    <property type="nucleotide sequence ID" value="NZ_BAAAMC010000032.1"/>
</dbReference>
<protein>
    <submittedName>
        <fullName evidence="3">Uncharacterized protein</fullName>
    </submittedName>
</protein>
<dbReference type="AlphaFoldDB" id="A0A7I9WV25"/>
<feature type="transmembrane region" description="Helical" evidence="2">
    <location>
        <begin position="93"/>
        <end position="111"/>
    </location>
</feature>
<feature type="region of interest" description="Disordered" evidence="1">
    <location>
        <begin position="1"/>
        <end position="25"/>
    </location>
</feature>
<keyword evidence="2" id="KW-0472">Membrane</keyword>
<name>A0A7I9WV25_9MYCO</name>
<dbReference type="EMBL" id="BLKT01000003">
    <property type="protein sequence ID" value="GFG61543.1"/>
    <property type="molecule type" value="Genomic_DNA"/>
</dbReference>
<organism evidence="3 4">
    <name type="scientific">Mycolicibacterium murale</name>
    <dbReference type="NCBI Taxonomy" id="182220"/>
    <lineage>
        <taxon>Bacteria</taxon>
        <taxon>Bacillati</taxon>
        <taxon>Actinomycetota</taxon>
        <taxon>Actinomycetes</taxon>
        <taxon>Mycobacteriales</taxon>
        <taxon>Mycobacteriaceae</taxon>
        <taxon>Mycolicibacterium</taxon>
    </lineage>
</organism>
<keyword evidence="4" id="KW-1185">Reference proteome</keyword>
<reference evidence="3 4" key="1">
    <citation type="journal article" date="2019" name="Emerg. Microbes Infect.">
        <title>Comprehensive subspecies identification of 175 nontuberculous mycobacteria species based on 7547 genomic profiles.</title>
        <authorList>
            <person name="Matsumoto Y."/>
            <person name="Kinjo T."/>
            <person name="Motooka D."/>
            <person name="Nabeya D."/>
            <person name="Jung N."/>
            <person name="Uechi K."/>
            <person name="Horii T."/>
            <person name="Iida T."/>
            <person name="Fujita J."/>
            <person name="Nakamura S."/>
        </authorList>
    </citation>
    <scope>NUCLEOTIDE SEQUENCE [LARGE SCALE GENOMIC DNA]</scope>
    <source>
        <strain evidence="3 4">JCM 13392</strain>
    </source>
</reference>
<sequence>MSHPQGYYPPPGHQPPPAPKPKVERPADVDTGFWLWVIALPLMSISYTVDAVSAPNSVALGIALSLGILVVVDVLVITFLILMRSGYRWTRTVLTAGGLASIVTTVFGLFAEGRPPWAAVSSAVTGIIGVVLIAGGVYLLHRKESHEFFTR</sequence>
<dbReference type="Proteomes" id="UP000465241">
    <property type="component" value="Unassembled WGS sequence"/>
</dbReference>
<evidence type="ECO:0000256" key="1">
    <source>
        <dbReference type="SAM" id="MobiDB-lite"/>
    </source>
</evidence>
<feature type="transmembrane region" description="Helical" evidence="2">
    <location>
        <begin position="33"/>
        <end position="52"/>
    </location>
</feature>
<gene>
    <name evidence="3" type="ORF">MMUR_56790</name>
</gene>
<evidence type="ECO:0000256" key="2">
    <source>
        <dbReference type="SAM" id="Phobius"/>
    </source>
</evidence>
<feature type="compositionally biased region" description="Pro residues" evidence="1">
    <location>
        <begin position="7"/>
        <end position="20"/>
    </location>
</feature>
<evidence type="ECO:0000313" key="4">
    <source>
        <dbReference type="Proteomes" id="UP000465241"/>
    </source>
</evidence>